<dbReference type="Pfam" id="PF19083">
    <property type="entry name" value="DUF5774"/>
    <property type="match status" value="1"/>
</dbReference>
<reference evidence="1" key="1">
    <citation type="submission" date="2023-07" db="EMBL/GenBank/DDBJ databases">
        <authorList>
            <person name="Xia Y."/>
        </authorList>
    </citation>
    <scope>NUCLEOTIDE SEQUENCE</scope>
    <source>
        <strain evidence="1">E</strain>
    </source>
</reference>
<protein>
    <submittedName>
        <fullName evidence="1">Uncharacterized protein</fullName>
    </submittedName>
</protein>
<proteinExistence type="predicted"/>
<dbReference type="InterPro" id="IPR043923">
    <property type="entry name" value="DUF5774"/>
</dbReference>
<accession>A0AA96EM69</accession>
<name>A0AA96EM69_9VIRU</name>
<sequence>MGNSKSKNDIYGNMNIRRNYGGSPLLKQRICESQHGKNIEQCRLFWIDVDQRQHIPFVVLDSETKEDTELLVARLLNCYGDRQTRSFVAKIDIEDWDELKEEDFIRFKKTWRDDFFILCFPQVF</sequence>
<gene>
    <name evidence="1" type="ORF">MarDSR_218</name>
</gene>
<evidence type="ECO:0000313" key="1">
    <source>
        <dbReference type="EMBL" id="WNL50257.1"/>
    </source>
</evidence>
<organism evidence="1">
    <name type="scientific">Marseillevirus sp</name>
    <dbReference type="NCBI Taxonomy" id="2809551"/>
    <lineage>
        <taxon>Viruses</taxon>
        <taxon>Varidnaviria</taxon>
        <taxon>Bamfordvirae</taxon>
        <taxon>Nucleocytoviricota</taxon>
        <taxon>Megaviricetes</taxon>
        <taxon>Pimascovirales</taxon>
        <taxon>Pimascovirales incertae sedis</taxon>
        <taxon>Marseilleviridae</taxon>
        <taxon>Marseillevirus</taxon>
    </lineage>
</organism>
<dbReference type="EMBL" id="OR343189">
    <property type="protein sequence ID" value="WNL50257.1"/>
    <property type="molecule type" value="Genomic_DNA"/>
</dbReference>